<dbReference type="InterPro" id="IPR021183">
    <property type="entry name" value="NatA_aux_su"/>
</dbReference>
<dbReference type="Proteomes" id="UP001367676">
    <property type="component" value="Unassembled WGS sequence"/>
</dbReference>
<dbReference type="PANTHER" id="PTHR22767">
    <property type="entry name" value="N-TERMINAL ACETYLTRANSFERASE-RELATED"/>
    <property type="match status" value="1"/>
</dbReference>
<proteinExistence type="predicted"/>
<accession>A0AAN9TX82</accession>
<evidence type="ECO:0000256" key="1">
    <source>
        <dbReference type="ARBA" id="ARBA00022737"/>
    </source>
</evidence>
<name>A0AAN9TX82_9HEMI</name>
<sequence>MVGNFRKTPYRLQTVYTLTANLDDDDDDDDDDLFLVHLKKCYNFFGGHSASSCTIYLIEMVDFIKNVPPAQLKKMLNKQKKARRKAELEKAQAVAAQEKRDHKAKQTPANEENEFQAQDELVPEKLERVDNPLEQAVKFLKPLQQLAGSRIETHLMAFEIYFRKDKLLLMLQSIKRAFRIDPKNVELHSCLVRFALKLVTLKKQMEPATESPVLTVIEQQMEPILRGRSADQINKEFLAENSNSLPALFEAARMMYILDESKQEEAVKLTTSLEPHITDVDLQICTKIYTALRNNEFGSVEKLADDYKERCHKKFKYATIFTPAEEEDSESMKMSNENKYKFDGLAGRRSENFHECFQEMSVCN</sequence>
<protein>
    <recommendedName>
        <fullName evidence="6">N-alpha-acetyltransferase 15, NatA auxiliary subunit</fullName>
    </recommendedName>
</protein>
<dbReference type="GO" id="GO:0031415">
    <property type="term" value="C:NatA complex"/>
    <property type="evidence" value="ECO:0007669"/>
    <property type="project" value="TreeGrafter"/>
</dbReference>
<dbReference type="AlphaFoldDB" id="A0AAN9TX82"/>
<keyword evidence="1" id="KW-0677">Repeat</keyword>
<dbReference type="Pfam" id="PF12569">
    <property type="entry name" value="NatA_aux_su"/>
    <property type="match status" value="1"/>
</dbReference>
<gene>
    <name evidence="4" type="ORF">V9T40_005987</name>
</gene>
<evidence type="ECO:0000313" key="5">
    <source>
        <dbReference type="Proteomes" id="UP001367676"/>
    </source>
</evidence>
<reference evidence="4 5" key="1">
    <citation type="submission" date="2024-03" db="EMBL/GenBank/DDBJ databases">
        <title>Adaptation during the transition from Ophiocordyceps entomopathogen to insect associate is accompanied by gene loss and intensified selection.</title>
        <authorList>
            <person name="Ward C.M."/>
            <person name="Onetto C.A."/>
            <person name="Borneman A.R."/>
        </authorList>
    </citation>
    <scope>NUCLEOTIDE SEQUENCE [LARGE SCALE GENOMIC DNA]</scope>
    <source>
        <strain evidence="4">AWRI1</strain>
        <tissue evidence="4">Single Adult Female</tissue>
    </source>
</reference>
<evidence type="ECO:0000313" key="4">
    <source>
        <dbReference type="EMBL" id="KAK7604801.1"/>
    </source>
</evidence>
<feature type="region of interest" description="Disordered" evidence="3">
    <location>
        <begin position="87"/>
        <end position="121"/>
    </location>
</feature>
<organism evidence="4 5">
    <name type="scientific">Parthenolecanium corni</name>
    <dbReference type="NCBI Taxonomy" id="536013"/>
    <lineage>
        <taxon>Eukaryota</taxon>
        <taxon>Metazoa</taxon>
        <taxon>Ecdysozoa</taxon>
        <taxon>Arthropoda</taxon>
        <taxon>Hexapoda</taxon>
        <taxon>Insecta</taxon>
        <taxon>Pterygota</taxon>
        <taxon>Neoptera</taxon>
        <taxon>Paraneoptera</taxon>
        <taxon>Hemiptera</taxon>
        <taxon>Sternorrhyncha</taxon>
        <taxon>Coccoidea</taxon>
        <taxon>Coccidae</taxon>
        <taxon>Parthenolecanium</taxon>
    </lineage>
</organism>
<keyword evidence="5" id="KW-1185">Reference proteome</keyword>
<dbReference type="Gene3D" id="1.25.40.1010">
    <property type="match status" value="1"/>
</dbReference>
<evidence type="ECO:0008006" key="6">
    <source>
        <dbReference type="Google" id="ProtNLM"/>
    </source>
</evidence>
<evidence type="ECO:0000256" key="2">
    <source>
        <dbReference type="ARBA" id="ARBA00022803"/>
    </source>
</evidence>
<dbReference type="EMBL" id="JBBCAQ010000003">
    <property type="protein sequence ID" value="KAK7604801.1"/>
    <property type="molecule type" value="Genomic_DNA"/>
</dbReference>
<keyword evidence="2" id="KW-0802">TPR repeat</keyword>
<dbReference type="PANTHER" id="PTHR22767:SF2">
    <property type="entry name" value="N(ALPHA)-ACETYLTRANSFERASE 15_16, ISOFORM A"/>
    <property type="match status" value="1"/>
</dbReference>
<comment type="caution">
    <text evidence="4">The sequence shown here is derived from an EMBL/GenBank/DDBJ whole genome shotgun (WGS) entry which is preliminary data.</text>
</comment>
<evidence type="ECO:0000256" key="3">
    <source>
        <dbReference type="SAM" id="MobiDB-lite"/>
    </source>
</evidence>